<dbReference type="HAMAP" id="MF_00104">
    <property type="entry name" value="RNase_III"/>
    <property type="match status" value="1"/>
</dbReference>
<dbReference type="CDD" id="cd00593">
    <property type="entry name" value="RIBOc"/>
    <property type="match status" value="1"/>
</dbReference>
<evidence type="ECO:0000256" key="1">
    <source>
        <dbReference type="ARBA" id="ARBA00010183"/>
    </source>
</evidence>
<dbReference type="GO" id="GO:0004525">
    <property type="term" value="F:ribonuclease III activity"/>
    <property type="evidence" value="ECO:0007669"/>
    <property type="project" value="InterPro"/>
</dbReference>
<dbReference type="Pfam" id="PF14622">
    <property type="entry name" value="Ribonucleas_3_3"/>
    <property type="match status" value="1"/>
</dbReference>
<dbReference type="SMART" id="SM00358">
    <property type="entry name" value="DSRM"/>
    <property type="match status" value="1"/>
</dbReference>
<feature type="region of interest" description="Disordered" evidence="6">
    <location>
        <begin position="332"/>
        <end position="370"/>
    </location>
</feature>
<name>A0A6C0IVB5_9ZZZZ</name>
<feature type="compositionally biased region" description="Basic and acidic residues" evidence="6">
    <location>
        <begin position="343"/>
        <end position="353"/>
    </location>
</feature>
<dbReference type="PROSITE" id="PS50142">
    <property type="entry name" value="RNASE_3_2"/>
    <property type="match status" value="1"/>
</dbReference>
<dbReference type="PANTHER" id="PTHR11207:SF0">
    <property type="entry name" value="RIBONUCLEASE 3"/>
    <property type="match status" value="1"/>
</dbReference>
<dbReference type="Gene3D" id="3.30.160.20">
    <property type="match status" value="1"/>
</dbReference>
<dbReference type="GO" id="GO:0006364">
    <property type="term" value="P:rRNA processing"/>
    <property type="evidence" value="ECO:0007669"/>
    <property type="project" value="InterPro"/>
</dbReference>
<keyword evidence="3" id="KW-0255">Endonuclease</keyword>
<evidence type="ECO:0000256" key="2">
    <source>
        <dbReference type="ARBA" id="ARBA00022722"/>
    </source>
</evidence>
<dbReference type="PANTHER" id="PTHR11207">
    <property type="entry name" value="RIBONUCLEASE III"/>
    <property type="match status" value="1"/>
</dbReference>
<dbReference type="Gene3D" id="1.10.1520.10">
    <property type="entry name" value="Ribonuclease III domain"/>
    <property type="match status" value="1"/>
</dbReference>
<comment type="similarity">
    <text evidence="1">Belongs to the ribonuclease III family.</text>
</comment>
<evidence type="ECO:0000256" key="4">
    <source>
        <dbReference type="ARBA" id="ARBA00022801"/>
    </source>
</evidence>
<feature type="domain" description="DRBM" evidence="7">
    <location>
        <begin position="222"/>
        <end position="302"/>
    </location>
</feature>
<evidence type="ECO:0000256" key="5">
    <source>
        <dbReference type="ARBA" id="ARBA00022884"/>
    </source>
</evidence>
<dbReference type="SUPFAM" id="SSF69065">
    <property type="entry name" value="RNase III domain-like"/>
    <property type="match status" value="1"/>
</dbReference>
<dbReference type="SUPFAM" id="SSF54768">
    <property type="entry name" value="dsRNA-binding domain-like"/>
    <property type="match status" value="1"/>
</dbReference>
<proteinExistence type="inferred from homology"/>
<feature type="compositionally biased region" description="Polar residues" evidence="6">
    <location>
        <begin position="332"/>
        <end position="342"/>
    </location>
</feature>
<evidence type="ECO:0000313" key="9">
    <source>
        <dbReference type="EMBL" id="QHT96395.1"/>
    </source>
</evidence>
<evidence type="ECO:0000259" key="8">
    <source>
        <dbReference type="PROSITE" id="PS50142"/>
    </source>
</evidence>
<dbReference type="PROSITE" id="PS50137">
    <property type="entry name" value="DS_RBD"/>
    <property type="match status" value="1"/>
</dbReference>
<dbReference type="EMBL" id="MN740256">
    <property type="protein sequence ID" value="QHT96395.1"/>
    <property type="molecule type" value="Genomic_DNA"/>
</dbReference>
<evidence type="ECO:0000256" key="6">
    <source>
        <dbReference type="SAM" id="MobiDB-lite"/>
    </source>
</evidence>
<keyword evidence="4" id="KW-0378">Hydrolase</keyword>
<dbReference type="AlphaFoldDB" id="A0A6C0IVB5"/>
<dbReference type="InterPro" id="IPR036389">
    <property type="entry name" value="RNase_III_sf"/>
</dbReference>
<evidence type="ECO:0000256" key="3">
    <source>
        <dbReference type="ARBA" id="ARBA00022759"/>
    </source>
</evidence>
<accession>A0A6C0IVB5</accession>
<sequence length="370" mass="42801">MELTQNTTNYMTNGYSISKDSSVEEIIHIPYNINNILASEDNILELLATNNVIVEKINHIHFFQQAFTHKSYIQKDIFPEDVLIAAKNELGNPPKLLELGNASYERLEFFGDRVVKLVTSMYLFYRYPNEDEGFMTRLQTKIEDKTNLAVMSKKIGLGKYFIISQQIESLNGRNLEKIHEDVFEAFLGALFLSNGFEPCCVLLVNLLETLIDYSDKLYCDNNYKDILLRYYHKQKWVFPKYHMIYQEGPPHKRTYIMGVEKGTDAPINESSFKDRCVGFGMGASKKEGQQNAAKMALILYGYLKEDQYKNSDIFYPNWEKINLSDSNSNYIYQANDNDSTSEQLEKNTTEKNTTDNNSYYSDVSEETDSD</sequence>
<dbReference type="InterPro" id="IPR014720">
    <property type="entry name" value="dsRBD_dom"/>
</dbReference>
<dbReference type="Pfam" id="PF00035">
    <property type="entry name" value="dsrm"/>
    <property type="match status" value="1"/>
</dbReference>
<keyword evidence="2" id="KW-0540">Nuclease</keyword>
<dbReference type="InterPro" id="IPR011907">
    <property type="entry name" value="RNase_III"/>
</dbReference>
<dbReference type="CDD" id="cd10845">
    <property type="entry name" value="DSRM_RNAse_III_family"/>
    <property type="match status" value="1"/>
</dbReference>
<feature type="domain" description="RNase III" evidence="8">
    <location>
        <begin position="57"/>
        <end position="195"/>
    </location>
</feature>
<dbReference type="SMART" id="SM00535">
    <property type="entry name" value="RIBOc"/>
    <property type="match status" value="1"/>
</dbReference>
<organism evidence="9">
    <name type="scientific">viral metagenome</name>
    <dbReference type="NCBI Taxonomy" id="1070528"/>
    <lineage>
        <taxon>unclassified sequences</taxon>
        <taxon>metagenomes</taxon>
        <taxon>organismal metagenomes</taxon>
    </lineage>
</organism>
<reference evidence="9" key="1">
    <citation type="journal article" date="2020" name="Nature">
        <title>Giant virus diversity and host interactions through global metagenomics.</title>
        <authorList>
            <person name="Schulz F."/>
            <person name="Roux S."/>
            <person name="Paez-Espino D."/>
            <person name="Jungbluth S."/>
            <person name="Walsh D.A."/>
            <person name="Denef V.J."/>
            <person name="McMahon K.D."/>
            <person name="Konstantinidis K.T."/>
            <person name="Eloe-Fadrosh E.A."/>
            <person name="Kyrpides N.C."/>
            <person name="Woyke T."/>
        </authorList>
    </citation>
    <scope>NUCLEOTIDE SEQUENCE</scope>
    <source>
        <strain evidence="9">GVMAG-M-3300024302-11</strain>
    </source>
</reference>
<dbReference type="GO" id="GO:0003725">
    <property type="term" value="F:double-stranded RNA binding"/>
    <property type="evidence" value="ECO:0007669"/>
    <property type="project" value="TreeGrafter"/>
</dbReference>
<keyword evidence="5" id="KW-0694">RNA-binding</keyword>
<dbReference type="GO" id="GO:0010468">
    <property type="term" value="P:regulation of gene expression"/>
    <property type="evidence" value="ECO:0007669"/>
    <property type="project" value="TreeGrafter"/>
</dbReference>
<evidence type="ECO:0008006" key="10">
    <source>
        <dbReference type="Google" id="ProtNLM"/>
    </source>
</evidence>
<evidence type="ECO:0000259" key="7">
    <source>
        <dbReference type="PROSITE" id="PS50137"/>
    </source>
</evidence>
<protein>
    <recommendedName>
        <fullName evidence="10">RNase III domain-containing protein</fullName>
    </recommendedName>
</protein>
<dbReference type="InterPro" id="IPR000999">
    <property type="entry name" value="RNase_III_dom"/>
</dbReference>